<dbReference type="SUPFAM" id="SSF51735">
    <property type="entry name" value="NAD(P)-binding Rossmann-fold domains"/>
    <property type="match status" value="1"/>
</dbReference>
<feature type="domain" description="D-isomer specific 2-hydroxyacid dehydrogenase NAD-binding" evidence="6">
    <location>
        <begin position="109"/>
        <end position="289"/>
    </location>
</feature>
<dbReference type="Pfam" id="PF00389">
    <property type="entry name" value="2-Hacid_dh"/>
    <property type="match status" value="1"/>
</dbReference>
<dbReference type="SUPFAM" id="SSF52283">
    <property type="entry name" value="Formate/glycerate dehydrogenase catalytic domain-like"/>
    <property type="match status" value="1"/>
</dbReference>
<dbReference type="EMBL" id="CACSIM010000001">
    <property type="protein sequence ID" value="CAA0081218.1"/>
    <property type="molecule type" value="Genomic_DNA"/>
</dbReference>
<keyword evidence="3" id="KW-0520">NAD</keyword>
<dbReference type="Gene3D" id="3.40.50.720">
    <property type="entry name" value="NAD(P)-binding Rossmann-like Domain"/>
    <property type="match status" value="2"/>
</dbReference>
<evidence type="ECO:0000313" key="10">
    <source>
        <dbReference type="Proteomes" id="UP000439591"/>
    </source>
</evidence>
<dbReference type="InterPro" id="IPR036291">
    <property type="entry name" value="NAD(P)-bd_dom_sf"/>
</dbReference>
<evidence type="ECO:0000259" key="6">
    <source>
        <dbReference type="Pfam" id="PF02826"/>
    </source>
</evidence>
<dbReference type="PANTHER" id="PTHR43761">
    <property type="entry name" value="D-ISOMER SPECIFIC 2-HYDROXYACID DEHYDROGENASE FAMILY PROTEIN (AFU_ORTHOLOGUE AFUA_1G13630)"/>
    <property type="match status" value="1"/>
</dbReference>
<accession>A0A5S9N688</accession>
<dbReference type="Proteomes" id="UP000439591">
    <property type="component" value="Unassembled WGS sequence"/>
</dbReference>
<keyword evidence="2 4" id="KW-0560">Oxidoreductase</keyword>
<dbReference type="EC" id="1.1.1.29" evidence="8"/>
<evidence type="ECO:0000313" key="8">
    <source>
        <dbReference type="EMBL" id="CAA0085046.1"/>
    </source>
</evidence>
<reference evidence="9 10" key="1">
    <citation type="submission" date="2019-11" db="EMBL/GenBank/DDBJ databases">
        <authorList>
            <person name="Holert J."/>
        </authorList>
    </citation>
    <scope>NUCLEOTIDE SEQUENCE [LARGE SCALE GENOMIC DNA]</scope>
    <source>
        <strain evidence="7">BC3_2A</strain>
        <strain evidence="8">SB11_1A</strain>
    </source>
</reference>
<dbReference type="InterPro" id="IPR006140">
    <property type="entry name" value="D-isomer_DH_NAD-bd"/>
</dbReference>
<dbReference type="CDD" id="cd12162">
    <property type="entry name" value="2-Hacid_dh_4"/>
    <property type="match status" value="1"/>
</dbReference>
<dbReference type="InterPro" id="IPR029753">
    <property type="entry name" value="D-isomer_DH_CS"/>
</dbReference>
<dbReference type="AlphaFoldDB" id="A0A5S9N688"/>
<dbReference type="OrthoDB" id="9805416at2"/>
<evidence type="ECO:0000256" key="2">
    <source>
        <dbReference type="ARBA" id="ARBA00023002"/>
    </source>
</evidence>
<dbReference type="InterPro" id="IPR006139">
    <property type="entry name" value="D-isomer_2_OHA_DH_cat_dom"/>
</dbReference>
<protein>
    <submittedName>
        <fullName evidence="8">Glycerate dehydrogenase</fullName>
        <ecNumber evidence="8">1.1.1.29</ecNumber>
    </submittedName>
</protein>
<evidence type="ECO:0000256" key="3">
    <source>
        <dbReference type="ARBA" id="ARBA00023027"/>
    </source>
</evidence>
<feature type="domain" description="D-isomer specific 2-hydroxyacid dehydrogenase catalytic" evidence="5">
    <location>
        <begin position="27"/>
        <end position="317"/>
    </location>
</feature>
<evidence type="ECO:0000256" key="1">
    <source>
        <dbReference type="ARBA" id="ARBA00005854"/>
    </source>
</evidence>
<dbReference type="Pfam" id="PF02826">
    <property type="entry name" value="2-Hacid_dh_C"/>
    <property type="match status" value="1"/>
</dbReference>
<keyword evidence="9" id="KW-1185">Reference proteome</keyword>
<dbReference type="Proteomes" id="UP000435877">
    <property type="component" value="Unassembled WGS sequence"/>
</dbReference>
<comment type="similarity">
    <text evidence="1 4">Belongs to the D-isomer specific 2-hydroxyacid dehydrogenase family.</text>
</comment>
<dbReference type="EMBL" id="CACSIK010000001">
    <property type="protein sequence ID" value="CAA0085046.1"/>
    <property type="molecule type" value="Genomic_DNA"/>
</dbReference>
<evidence type="ECO:0000313" key="9">
    <source>
        <dbReference type="Proteomes" id="UP000435877"/>
    </source>
</evidence>
<dbReference type="PROSITE" id="PS00670">
    <property type="entry name" value="D_2_HYDROXYACID_DH_2"/>
    <property type="match status" value="1"/>
</dbReference>
<dbReference type="InterPro" id="IPR050418">
    <property type="entry name" value="D-iso_2-hydroxyacid_DH_PdxB"/>
</dbReference>
<gene>
    <name evidence="8" type="primary">hprA</name>
    <name evidence="8" type="ORF">IHBHHGIJ_00786</name>
    <name evidence="7" type="ORF">KFEGEMFD_00364</name>
</gene>
<dbReference type="RefSeq" id="WP_159267453.1">
    <property type="nucleotide sequence ID" value="NZ_CACSIK010000001.1"/>
</dbReference>
<name>A0A5S9N688_9GAMM</name>
<evidence type="ECO:0000256" key="4">
    <source>
        <dbReference type="RuleBase" id="RU003719"/>
    </source>
</evidence>
<dbReference type="GO" id="GO:0008465">
    <property type="term" value="F:hydroxypyruvate reductase (NADH) activity"/>
    <property type="evidence" value="ECO:0007669"/>
    <property type="project" value="UniProtKB-EC"/>
</dbReference>
<dbReference type="GO" id="GO:0051287">
    <property type="term" value="F:NAD binding"/>
    <property type="evidence" value="ECO:0007669"/>
    <property type="project" value="InterPro"/>
</dbReference>
<proteinExistence type="inferred from homology"/>
<evidence type="ECO:0000259" key="5">
    <source>
        <dbReference type="Pfam" id="PF00389"/>
    </source>
</evidence>
<evidence type="ECO:0000313" key="7">
    <source>
        <dbReference type="EMBL" id="CAA0081218.1"/>
    </source>
</evidence>
<sequence length="319" mass="34958">MHGVFLDTDSFSPSDIHWQGLKDSIESSEIYAHTLATETAARIANADIIFTNKVHINRDHFAHAKNLKLIVVLATGTNNIDLVAAAEHKVTVCNNIAYSTTALVEHSAMLMLALMRQLSSYHHSVQQGKWQQHDQFCMLNPPIRELRGKTLGIIGYGASGKGVADFGRAMGMNILAWQSCRSQASHQQPPRLPLTELLPQCDIVSIHCPLTSETKHLIDYAALTLMKPSAMLINTARGGIVHEHDLAHALNQGLLAGAAVDVLSEEPPRNGNPLLDCHHPNLIITPHNAWASCESRQVLIDQSIEIVKAFRAGKPINQV</sequence>
<dbReference type="PANTHER" id="PTHR43761:SF1">
    <property type="entry name" value="D-ISOMER SPECIFIC 2-HYDROXYACID DEHYDROGENASE CATALYTIC DOMAIN-CONTAINING PROTEIN-RELATED"/>
    <property type="match status" value="1"/>
</dbReference>
<organism evidence="8 9">
    <name type="scientific">Zhongshania aliphaticivorans</name>
    <dbReference type="NCBI Taxonomy" id="1470434"/>
    <lineage>
        <taxon>Bacteria</taxon>
        <taxon>Pseudomonadati</taxon>
        <taxon>Pseudomonadota</taxon>
        <taxon>Gammaproteobacteria</taxon>
        <taxon>Cellvibrionales</taxon>
        <taxon>Spongiibacteraceae</taxon>
        <taxon>Zhongshania</taxon>
    </lineage>
</organism>